<dbReference type="OrthoDB" id="9810980at2"/>
<evidence type="ECO:0000256" key="7">
    <source>
        <dbReference type="ARBA" id="ARBA00022989"/>
    </source>
</evidence>
<comment type="subcellular location">
    <subcellularLocation>
        <location evidence="1 9">Cell inner membrane</location>
        <topology evidence="1 9">Single-pass membrane protein</topology>
    </subcellularLocation>
</comment>
<keyword evidence="6" id="KW-0812">Transmembrane</keyword>
<dbReference type="Pfam" id="PF26002">
    <property type="entry name" value="Beta-barrel_AprE"/>
    <property type="match status" value="1"/>
</dbReference>
<evidence type="ECO:0000256" key="3">
    <source>
        <dbReference type="ARBA" id="ARBA00022448"/>
    </source>
</evidence>
<feature type="domain" description="AprE-like beta-barrel" evidence="10">
    <location>
        <begin position="324"/>
        <end position="414"/>
    </location>
</feature>
<organism evidence="11 12">
    <name type="scientific">Rhodobacter viridis</name>
    <dbReference type="NCBI Taxonomy" id="1054202"/>
    <lineage>
        <taxon>Bacteria</taxon>
        <taxon>Pseudomonadati</taxon>
        <taxon>Pseudomonadota</taxon>
        <taxon>Alphaproteobacteria</taxon>
        <taxon>Rhodobacterales</taxon>
        <taxon>Rhodobacter group</taxon>
        <taxon>Rhodobacter</taxon>
    </lineage>
</organism>
<evidence type="ECO:0000313" key="12">
    <source>
        <dbReference type="Proteomes" id="UP000247727"/>
    </source>
</evidence>
<dbReference type="GO" id="GO:0005886">
    <property type="term" value="C:plasma membrane"/>
    <property type="evidence" value="ECO:0007669"/>
    <property type="project" value="UniProtKB-SubCell"/>
</dbReference>
<keyword evidence="12" id="KW-1185">Reference proteome</keyword>
<evidence type="ECO:0000256" key="5">
    <source>
        <dbReference type="ARBA" id="ARBA00022519"/>
    </source>
</evidence>
<gene>
    <name evidence="11" type="ORF">C8J30_12513</name>
</gene>
<dbReference type="NCBIfam" id="TIGR01843">
    <property type="entry name" value="type_I_hlyD"/>
    <property type="match status" value="1"/>
</dbReference>
<dbReference type="SUPFAM" id="SSF111369">
    <property type="entry name" value="HlyD-like secretion proteins"/>
    <property type="match status" value="1"/>
</dbReference>
<dbReference type="RefSeq" id="WP_110807277.1">
    <property type="nucleotide sequence ID" value="NZ_QJTK01000025.1"/>
</dbReference>
<dbReference type="InterPro" id="IPR050739">
    <property type="entry name" value="MFP"/>
</dbReference>
<keyword evidence="7" id="KW-1133">Transmembrane helix</keyword>
<evidence type="ECO:0000313" key="11">
    <source>
        <dbReference type="EMBL" id="PYF06577.1"/>
    </source>
</evidence>
<dbReference type="AlphaFoldDB" id="A0A318TRL4"/>
<protein>
    <recommendedName>
        <fullName evidence="9">Membrane fusion protein (MFP) family protein</fullName>
    </recommendedName>
</protein>
<dbReference type="InterPro" id="IPR058982">
    <property type="entry name" value="Beta-barrel_AprE"/>
</dbReference>
<dbReference type="PRINTS" id="PR01490">
    <property type="entry name" value="RTXTOXIND"/>
</dbReference>
<dbReference type="Proteomes" id="UP000247727">
    <property type="component" value="Unassembled WGS sequence"/>
</dbReference>
<sequence>MSQLGALDREAIAFQDELDRVQAEPVPLLLRLWPYIAAGMMAVMVALSAFLRVDIVVVASGQLTGAEAPMLLRSAASARLNAIMVRPGDVVEAGQVLARLDPTMPEADLSSLRAERDALSAKIARLSAELDGSMLADDTDALRAEAKVLAERREESRTHGDALRAEIASAETMIAAENENGQGLGAQLEILREVEAMRTTLLERQSGSQLAVLDARLMRLRAEADERSHLARLSELHDRRERAVAELQLYETGLKRSITEQLAEARPRLAMIDEQLAKARSVRDMSDLIAPRPGVVLRVAEGGVGSLIPSGDPVVVLVPTDVPMIAEIGLRSTDVGRAVAGDEVSLKIDAFPWRQYGKLSGKLTDVGHASFRPEGATESIHAGHVKLDPGTHLTNLPEAATLLPGMTLSAEIHVGTRSVLEKFFDPIVRGLSEALRDP</sequence>
<proteinExistence type="inferred from homology"/>
<accession>A0A318TRL4</accession>
<dbReference type="GO" id="GO:0015031">
    <property type="term" value="P:protein transport"/>
    <property type="evidence" value="ECO:0007669"/>
    <property type="project" value="InterPro"/>
</dbReference>
<comment type="similarity">
    <text evidence="2 9">Belongs to the membrane fusion protein (MFP) (TC 8.A.1) family.</text>
</comment>
<evidence type="ECO:0000256" key="1">
    <source>
        <dbReference type="ARBA" id="ARBA00004377"/>
    </source>
</evidence>
<keyword evidence="8" id="KW-0472">Membrane</keyword>
<keyword evidence="3 9" id="KW-0813">Transport</keyword>
<dbReference type="PANTHER" id="PTHR30386">
    <property type="entry name" value="MEMBRANE FUSION SUBUNIT OF EMRAB-TOLC MULTIDRUG EFFLUX PUMP"/>
    <property type="match status" value="1"/>
</dbReference>
<name>A0A318TRL4_9RHOB</name>
<evidence type="ECO:0000256" key="2">
    <source>
        <dbReference type="ARBA" id="ARBA00009477"/>
    </source>
</evidence>
<evidence type="ECO:0000256" key="4">
    <source>
        <dbReference type="ARBA" id="ARBA00022475"/>
    </source>
</evidence>
<evidence type="ECO:0000256" key="8">
    <source>
        <dbReference type="ARBA" id="ARBA00023136"/>
    </source>
</evidence>
<dbReference type="Gene3D" id="1.10.287.470">
    <property type="entry name" value="Helix hairpin bin"/>
    <property type="match status" value="1"/>
</dbReference>
<evidence type="ECO:0000256" key="9">
    <source>
        <dbReference type="RuleBase" id="RU365093"/>
    </source>
</evidence>
<keyword evidence="4 9" id="KW-1003">Cell membrane</keyword>
<dbReference type="Gene3D" id="2.40.30.170">
    <property type="match status" value="1"/>
</dbReference>
<evidence type="ECO:0000259" key="10">
    <source>
        <dbReference type="Pfam" id="PF26002"/>
    </source>
</evidence>
<reference evidence="11 12" key="1">
    <citation type="submission" date="2018-06" db="EMBL/GenBank/DDBJ databases">
        <title>Genomic Encyclopedia of Type Strains, Phase III (KMG-III): the genomes of soil and plant-associated and newly described type strains.</title>
        <authorList>
            <person name="Whitman W."/>
        </authorList>
    </citation>
    <scope>NUCLEOTIDE SEQUENCE [LARGE SCALE GENOMIC DNA]</scope>
    <source>
        <strain evidence="11 12">JA737</strain>
    </source>
</reference>
<dbReference type="Gene3D" id="2.40.50.100">
    <property type="match status" value="1"/>
</dbReference>
<keyword evidence="5 9" id="KW-0997">Cell inner membrane</keyword>
<evidence type="ECO:0000256" key="6">
    <source>
        <dbReference type="ARBA" id="ARBA00022692"/>
    </source>
</evidence>
<dbReference type="EMBL" id="QJTK01000025">
    <property type="protein sequence ID" value="PYF06577.1"/>
    <property type="molecule type" value="Genomic_DNA"/>
</dbReference>
<dbReference type="PANTHER" id="PTHR30386:SF26">
    <property type="entry name" value="TRANSPORT PROTEIN COMB"/>
    <property type="match status" value="1"/>
</dbReference>
<comment type="caution">
    <text evidence="11">The sequence shown here is derived from an EMBL/GenBank/DDBJ whole genome shotgun (WGS) entry which is preliminary data.</text>
</comment>
<dbReference type="InterPro" id="IPR010129">
    <property type="entry name" value="T1SS_HlyD"/>
</dbReference>